<evidence type="ECO:0000256" key="5">
    <source>
        <dbReference type="PIRSR" id="PIRSR602678-1"/>
    </source>
</evidence>
<dbReference type="Proteomes" id="UP000008394">
    <property type="component" value="Chromosome"/>
</dbReference>
<comment type="subunit">
    <text evidence="2">Homohexamer.</text>
</comment>
<dbReference type="PANTHER" id="PTHR13799:SF14">
    <property type="entry name" value="GTP CYCLOHYDROLASE 1 TYPE 2 HOMOLOG"/>
    <property type="match status" value="1"/>
</dbReference>
<dbReference type="Gene3D" id="3.40.1390.30">
    <property type="entry name" value="NIF3 (NGG1p interacting factor 3)-like"/>
    <property type="match status" value="2"/>
</dbReference>
<proteinExistence type="inferred from homology"/>
<dbReference type="EMBL" id="CP002915">
    <property type="protein sequence ID" value="AEK30431.1"/>
    <property type="molecule type" value="Genomic_DNA"/>
</dbReference>
<evidence type="ECO:0000256" key="1">
    <source>
        <dbReference type="ARBA" id="ARBA00006964"/>
    </source>
</evidence>
<reference evidence="6 7" key="1">
    <citation type="journal article" date="2011" name="J. Bacteriol.">
        <title>Genome Sequence of the Probiotic Strain Bifidobacterium animalis subsp. lactis CNCM I-2494.</title>
        <authorList>
            <person name="Chervaux C."/>
            <person name="Grimaldi C."/>
            <person name="Bolotin A."/>
            <person name="Quinquis B."/>
            <person name="Legrain-Raspaud S."/>
            <person name="van Hylckama Vlieg J.E."/>
            <person name="Denariaz G."/>
            <person name="Smokvina T."/>
        </authorList>
    </citation>
    <scope>NUCLEOTIDE SEQUENCE [LARGE SCALE GENOMIC DNA]</scope>
    <source>
        <strain evidence="6 7">CNCM I-2494</strain>
    </source>
</reference>
<name>A0A806FTE8_BIFAN</name>
<evidence type="ECO:0000256" key="4">
    <source>
        <dbReference type="ARBA" id="ARBA00022723"/>
    </source>
</evidence>
<dbReference type="GO" id="GO:0005737">
    <property type="term" value="C:cytoplasm"/>
    <property type="evidence" value="ECO:0007669"/>
    <property type="project" value="TreeGrafter"/>
</dbReference>
<dbReference type="GO" id="GO:0046872">
    <property type="term" value="F:metal ion binding"/>
    <property type="evidence" value="ECO:0007669"/>
    <property type="project" value="UniProtKB-KW"/>
</dbReference>
<gene>
    <name evidence="6" type="ORF">BALAC2494_00431</name>
</gene>
<feature type="binding site" evidence="5">
    <location>
        <position position="106"/>
    </location>
    <ligand>
        <name>a divalent metal cation</name>
        <dbReference type="ChEBI" id="CHEBI:60240"/>
        <label>1</label>
    </ligand>
</feature>
<evidence type="ECO:0000313" key="7">
    <source>
        <dbReference type="Proteomes" id="UP000008394"/>
    </source>
</evidence>
<dbReference type="NCBIfam" id="TIGR00486">
    <property type="entry name" value="YbgI_SA1388"/>
    <property type="match status" value="1"/>
</dbReference>
<dbReference type="KEGG" id="bnm:BALAC2494_00431"/>
<keyword evidence="4 5" id="KW-0479">Metal-binding</keyword>
<dbReference type="InterPro" id="IPR036069">
    <property type="entry name" value="DUF34/NIF3_sf"/>
</dbReference>
<organism evidence="6 7">
    <name type="scientific">Bifidobacterium animalis subsp. lactis CNCM I-2494</name>
    <dbReference type="NCBI Taxonomy" id="1042403"/>
    <lineage>
        <taxon>Bacteria</taxon>
        <taxon>Bacillati</taxon>
        <taxon>Actinomycetota</taxon>
        <taxon>Actinomycetes</taxon>
        <taxon>Bifidobacteriales</taxon>
        <taxon>Bifidobacteriaceae</taxon>
        <taxon>Bifidobacterium</taxon>
    </lineage>
</organism>
<dbReference type="FunFam" id="3.40.1390.30:FF:000001">
    <property type="entry name" value="GTP cyclohydrolase 1 type 2"/>
    <property type="match status" value="1"/>
</dbReference>
<protein>
    <recommendedName>
        <fullName evidence="3">GTP cyclohydrolase 1 type 2 homolog</fullName>
    </recommendedName>
</protein>
<dbReference type="PANTHER" id="PTHR13799">
    <property type="entry name" value="NGG1 INTERACTING FACTOR 3"/>
    <property type="match status" value="1"/>
</dbReference>
<evidence type="ECO:0000313" key="6">
    <source>
        <dbReference type="EMBL" id="AEK30431.1"/>
    </source>
</evidence>
<accession>A0A806FTE8</accession>
<dbReference type="SUPFAM" id="SSF102705">
    <property type="entry name" value="NIF3 (NGG1p interacting factor 3)-like"/>
    <property type="match status" value="1"/>
</dbReference>
<dbReference type="AlphaFoldDB" id="A0A806FTE8"/>
<evidence type="ECO:0000256" key="2">
    <source>
        <dbReference type="ARBA" id="ARBA00011643"/>
    </source>
</evidence>
<evidence type="ECO:0000256" key="3">
    <source>
        <dbReference type="ARBA" id="ARBA00022112"/>
    </source>
</evidence>
<comment type="similarity">
    <text evidence="1">Belongs to the GTP cyclohydrolase I type 2/NIF3 family.</text>
</comment>
<dbReference type="InterPro" id="IPR002678">
    <property type="entry name" value="DUF34/NIF3"/>
</dbReference>
<feature type="binding site" evidence="5">
    <location>
        <position position="67"/>
    </location>
    <ligand>
        <name>a divalent metal cation</name>
        <dbReference type="ChEBI" id="CHEBI:60240"/>
        <label>1</label>
    </ligand>
</feature>
<dbReference type="Pfam" id="PF01784">
    <property type="entry name" value="DUF34_NIF3"/>
    <property type="match status" value="1"/>
</dbReference>
<feature type="binding site" evidence="5">
    <location>
        <position position="68"/>
    </location>
    <ligand>
        <name>a divalent metal cation</name>
        <dbReference type="ChEBI" id="CHEBI:60240"/>
        <label>1</label>
    </ligand>
</feature>
<sequence length="313" mass="34090">MNMATVYDVMGALETLYPLRYAEDWDHPGLIVGDLRNTVNNIVFAADPTMEVVEDAIASGADMLVTHHPLFFRAVHEVSGRTFRGRIVNLLAKHDCALWVGHTNADAAYRGVAQAAADAFGLENQAPIVPIDDPTSSHTVGIGRFGRLGTPTTLERFATLVAQVLPFTKYGIQVAGPLDMPIRTVAVLPGSGDSMFANVHALHADVYVTSDLRHHPATDELQESYYEASMRREGIGLGGPSDCPHMRPALINTPHSAIESMWFNYALEDVPRMVQEVTGDIIDVRWNTTSTDPWDLVLPGVCGHPDPSPEAGR</sequence>